<dbReference type="InterPro" id="IPR021958">
    <property type="entry name" value="DUF3575"/>
</dbReference>
<dbReference type="Proteomes" id="UP001070176">
    <property type="component" value="Unassembled WGS sequence"/>
</dbReference>
<feature type="chain" id="PRO_5045603540" evidence="1">
    <location>
        <begin position="20"/>
        <end position="182"/>
    </location>
</feature>
<feature type="signal peptide" evidence="1">
    <location>
        <begin position="1"/>
        <end position="19"/>
    </location>
</feature>
<keyword evidence="1" id="KW-0732">Signal</keyword>
<comment type="caution">
    <text evidence="2">The sequence shown here is derived from an EMBL/GenBank/DDBJ whole genome shotgun (WGS) entry which is preliminary data.</text>
</comment>
<evidence type="ECO:0000256" key="1">
    <source>
        <dbReference type="SAM" id="SignalP"/>
    </source>
</evidence>
<proteinExistence type="predicted"/>
<evidence type="ECO:0000313" key="2">
    <source>
        <dbReference type="EMBL" id="MCX8532963.1"/>
    </source>
</evidence>
<reference evidence="2" key="1">
    <citation type="submission" date="2022-10" db="EMBL/GenBank/DDBJ databases">
        <title>Chryseobacterium sp. nov., a novel bacterial species.</title>
        <authorList>
            <person name="Cao Y."/>
        </authorList>
    </citation>
    <scope>NUCLEOTIDE SEQUENCE</scope>
    <source>
        <strain evidence="2">KC 927</strain>
    </source>
</reference>
<dbReference type="Pfam" id="PF12099">
    <property type="entry name" value="DUF3575"/>
    <property type="match status" value="1"/>
</dbReference>
<name>A0ABT3Y485_9FLAO</name>
<dbReference type="EMBL" id="JAOVZV010000010">
    <property type="protein sequence ID" value="MCX8532963.1"/>
    <property type="molecule type" value="Genomic_DNA"/>
</dbReference>
<protein>
    <submittedName>
        <fullName evidence="2">DUF3575 domain-containing protein</fullName>
    </submittedName>
</protein>
<gene>
    <name evidence="2" type="ORF">OEA66_11450</name>
</gene>
<organism evidence="2 3">
    <name type="scientific">Chryseobacterium luquanense</name>
    <dbReference type="NCBI Taxonomy" id="2983766"/>
    <lineage>
        <taxon>Bacteria</taxon>
        <taxon>Pseudomonadati</taxon>
        <taxon>Bacteroidota</taxon>
        <taxon>Flavobacteriia</taxon>
        <taxon>Flavobacteriales</taxon>
        <taxon>Weeksellaceae</taxon>
        <taxon>Chryseobacterium group</taxon>
        <taxon>Chryseobacterium</taxon>
    </lineage>
</organism>
<sequence>MNKISLFLMTLLSFSFFNAQTNETNAETSEVNNEIKLNLITPLLGAFEVGYERFLNKNSSLGISAFMVYELSKNDDMNYYISPYYRYYFGKKYASGIFVEGFGMLTSIDGKKIYDATDKLTFTEGKDIYDLALGAGLGWKLMTKKGIVFEANIAYGKLMFNADKTDHNQVIKLGLSVGYRFK</sequence>
<evidence type="ECO:0000313" key="3">
    <source>
        <dbReference type="Proteomes" id="UP001070176"/>
    </source>
</evidence>
<keyword evidence="3" id="KW-1185">Reference proteome</keyword>
<accession>A0ABT3Y485</accession>
<dbReference type="RefSeq" id="WP_267281488.1">
    <property type="nucleotide sequence ID" value="NZ_JAOVZV010000010.1"/>
</dbReference>